<evidence type="ECO:0000313" key="2">
    <source>
        <dbReference type="EMBL" id="PYC80223.1"/>
    </source>
</evidence>
<proteinExistence type="predicted"/>
<evidence type="ECO:0000313" key="3">
    <source>
        <dbReference type="Proteomes" id="UP000248039"/>
    </source>
</evidence>
<accession>A0A2V4NKU5</accession>
<gene>
    <name evidence="2" type="ORF">C7C46_13110</name>
</gene>
<dbReference type="InterPro" id="IPR006827">
    <property type="entry name" value="Lant_deHydtase_N"/>
</dbReference>
<dbReference type="Pfam" id="PF04738">
    <property type="entry name" value="Lant_dehydr_N"/>
    <property type="match status" value="1"/>
</dbReference>
<dbReference type="EMBL" id="PYBW01000040">
    <property type="protein sequence ID" value="PYC80223.1"/>
    <property type="molecule type" value="Genomic_DNA"/>
</dbReference>
<organism evidence="2 3">
    <name type="scientific">Streptomyces tateyamensis</name>
    <dbReference type="NCBI Taxonomy" id="565073"/>
    <lineage>
        <taxon>Bacteria</taxon>
        <taxon>Bacillati</taxon>
        <taxon>Actinomycetota</taxon>
        <taxon>Actinomycetes</taxon>
        <taxon>Kitasatosporales</taxon>
        <taxon>Streptomycetaceae</taxon>
        <taxon>Streptomyces</taxon>
    </lineage>
</organism>
<evidence type="ECO:0000259" key="1">
    <source>
        <dbReference type="Pfam" id="PF04738"/>
    </source>
</evidence>
<name>A0A2V4NKU5_9ACTN</name>
<feature type="domain" description="Lantibiotic dehydratase N-terminal" evidence="1">
    <location>
        <begin position="551"/>
        <end position="715"/>
    </location>
</feature>
<dbReference type="OrthoDB" id="2442707at2"/>
<dbReference type="AlphaFoldDB" id="A0A2V4NKU5"/>
<comment type="caution">
    <text evidence="2">The sequence shown here is derived from an EMBL/GenBank/DDBJ whole genome shotgun (WGS) entry which is preliminary data.</text>
</comment>
<dbReference type="RefSeq" id="WP_110669056.1">
    <property type="nucleotide sequence ID" value="NZ_PYBW01000040.1"/>
</dbReference>
<protein>
    <recommendedName>
        <fullName evidence="1">Lantibiotic dehydratase N-terminal domain-containing protein</fullName>
    </recommendedName>
</protein>
<keyword evidence="3" id="KW-1185">Reference proteome</keyword>
<reference evidence="2 3" key="1">
    <citation type="submission" date="2018-03" db="EMBL/GenBank/DDBJ databases">
        <title>Bioinformatic expansion and discovery of thiopeptide antibiotics.</title>
        <authorList>
            <person name="Schwalen C.J."/>
            <person name="Hudson G.A."/>
            <person name="Mitchell D.A."/>
        </authorList>
    </citation>
    <scope>NUCLEOTIDE SEQUENCE [LARGE SCALE GENOMIC DNA]</scope>
    <source>
        <strain evidence="2 3">ATCC 21389</strain>
    </source>
</reference>
<sequence>MALLIQLGTVVVRRRCRVPVARLRELDGAELWDAAERLAAAEERCRRAGEAVADRIAALVPAAVPQLRRELLRMRRDAFNGRAVACEALDLTEYQAAVAERTAGRARLERCAAALDEATGRTLHALLKEPDFAASVELSVPRLVAAALADAPVPGTARTRRRALTVLRLAQRAATKPSPFARFADSTLLLPGAAARPAAALVRVDRRAVDWVRAWAGGPGLAVLPPDRVLLTVNPSATLEQGRVGWLAPDGVRSARCTEQLATLLAGLRTPVALASLAPDGTLPPALAALLRTGLLEAGPQLPGWGPGRLAGAAQAVGPGELRSALSELQEIETAAPPAPVAAARAHAGLRRLAAACGQPEPAADRQLVTEDLVAVAPPEGPRFDPELLADLARVQRFAPLLGADLPFQLATALAFRARFGNGRITLLAGLRWYLAEGRQESDRLIAEAADPVLRQVLRLRQELVQALRALAAEPHSAAVPPALLEDLAAALPAEVAPWTNVSWPVQWAGEQLVLNGAALGFGRFPARLAGALSGPELLLLRREVAQTVPAGTVPADLAVQFGATANEHPLLLPAALAWPGSALECEPDARVDLATVTLGLTGTGRLAATSAAHPGRTLLPVPHNATLPALAPALYRFLTRLGPSQGSTLALWDLVDASAAAGGVRHYPRLTLGRLVLCRRTWKVPGEDLPAEDDTMGWLRWSGRTGVPRRSFLRRTTLPDPWQVLRRGAADQRVEQARARTGAADRKPAYLDLAQPLGRPHPTAPGEILTFTEPLPDPLTLPDDQHTVEYVIETHWRTP</sequence>
<dbReference type="Proteomes" id="UP000248039">
    <property type="component" value="Unassembled WGS sequence"/>
</dbReference>